<accession>A0A6J6UFJ7</accession>
<keyword evidence="2" id="KW-0238">DNA-binding</keyword>
<feature type="domain" description="HTH tetR-type" evidence="5">
    <location>
        <begin position="25"/>
        <end position="85"/>
    </location>
</feature>
<evidence type="ECO:0000313" key="6">
    <source>
        <dbReference type="EMBL" id="CAB4757317.1"/>
    </source>
</evidence>
<proteinExistence type="predicted"/>
<gene>
    <name evidence="6" type="ORF">UFOPK2806_01411</name>
    <name evidence="7" type="ORF">UFOPK3417_00998</name>
    <name evidence="8" type="ORF">UFOPK3954_01647</name>
    <name evidence="9" type="ORF">UFOPK4306_00191</name>
</gene>
<dbReference type="SUPFAM" id="SSF48498">
    <property type="entry name" value="Tetracyclin repressor-like, C-terminal domain"/>
    <property type="match status" value="1"/>
</dbReference>
<dbReference type="EMBL" id="CAFBLR010000086">
    <property type="protein sequence ID" value="CAB4875891.1"/>
    <property type="molecule type" value="Genomic_DNA"/>
</dbReference>
<dbReference type="PANTHER" id="PTHR30055:SF234">
    <property type="entry name" value="HTH-TYPE TRANSCRIPTIONAL REGULATOR BETI"/>
    <property type="match status" value="1"/>
</dbReference>
<dbReference type="EMBL" id="CAEZYY010000017">
    <property type="protein sequence ID" value="CAB4757317.1"/>
    <property type="molecule type" value="Genomic_DNA"/>
</dbReference>
<name>A0A6J6UFJ7_9ZZZZ</name>
<evidence type="ECO:0000256" key="4">
    <source>
        <dbReference type="SAM" id="MobiDB-lite"/>
    </source>
</evidence>
<dbReference type="EMBL" id="CAFBON010000186">
    <property type="protein sequence ID" value="CAB4999399.1"/>
    <property type="molecule type" value="Genomic_DNA"/>
</dbReference>
<evidence type="ECO:0000313" key="8">
    <source>
        <dbReference type="EMBL" id="CAB4999399.1"/>
    </source>
</evidence>
<dbReference type="InterPro" id="IPR036271">
    <property type="entry name" value="Tet_transcr_reg_TetR-rel_C_sf"/>
</dbReference>
<dbReference type="EMBL" id="CAFBQP010000005">
    <property type="protein sequence ID" value="CAB5052961.1"/>
    <property type="molecule type" value="Genomic_DNA"/>
</dbReference>
<dbReference type="InterPro" id="IPR001647">
    <property type="entry name" value="HTH_TetR"/>
</dbReference>
<dbReference type="GO" id="GO:0003700">
    <property type="term" value="F:DNA-binding transcription factor activity"/>
    <property type="evidence" value="ECO:0007669"/>
    <property type="project" value="TreeGrafter"/>
</dbReference>
<dbReference type="PRINTS" id="PR00455">
    <property type="entry name" value="HTHTETR"/>
</dbReference>
<dbReference type="PANTHER" id="PTHR30055">
    <property type="entry name" value="HTH-TYPE TRANSCRIPTIONAL REGULATOR RUTR"/>
    <property type="match status" value="1"/>
</dbReference>
<evidence type="ECO:0000313" key="7">
    <source>
        <dbReference type="EMBL" id="CAB4875891.1"/>
    </source>
</evidence>
<evidence type="ECO:0000256" key="3">
    <source>
        <dbReference type="ARBA" id="ARBA00023163"/>
    </source>
</evidence>
<sequence>MSGGRELPPKSLDESRGIARSRAGESTRQRLLEAALEVIDRDGFGAAKVQDVALAAGVTTGAIYSNFRNMDELLAVALAGRLRDAARQRHEVEIPEALERLSSGTGRRSILGGPVYVGLRSGFSLEETQDLVRVLAAASSSAVADQVWSDLVQEMFASAVQTMEIGQQFGVVRSDLDARSLTLFAQCLTLGRRLLQTAGIEPDEGERWEAVLGEALGPLLVKPE</sequence>
<evidence type="ECO:0000256" key="2">
    <source>
        <dbReference type="ARBA" id="ARBA00023125"/>
    </source>
</evidence>
<evidence type="ECO:0000259" key="5">
    <source>
        <dbReference type="PROSITE" id="PS50977"/>
    </source>
</evidence>
<feature type="region of interest" description="Disordered" evidence="4">
    <location>
        <begin position="1"/>
        <end position="24"/>
    </location>
</feature>
<dbReference type="PROSITE" id="PS50977">
    <property type="entry name" value="HTH_TETR_2"/>
    <property type="match status" value="1"/>
</dbReference>
<organism evidence="6">
    <name type="scientific">freshwater metagenome</name>
    <dbReference type="NCBI Taxonomy" id="449393"/>
    <lineage>
        <taxon>unclassified sequences</taxon>
        <taxon>metagenomes</taxon>
        <taxon>ecological metagenomes</taxon>
    </lineage>
</organism>
<keyword evidence="3" id="KW-0804">Transcription</keyword>
<evidence type="ECO:0000256" key="1">
    <source>
        <dbReference type="ARBA" id="ARBA00023015"/>
    </source>
</evidence>
<dbReference type="GO" id="GO:0000976">
    <property type="term" value="F:transcription cis-regulatory region binding"/>
    <property type="evidence" value="ECO:0007669"/>
    <property type="project" value="TreeGrafter"/>
</dbReference>
<dbReference type="InterPro" id="IPR050109">
    <property type="entry name" value="HTH-type_TetR-like_transc_reg"/>
</dbReference>
<protein>
    <submittedName>
        <fullName evidence="6">Unannotated protein</fullName>
    </submittedName>
</protein>
<dbReference type="Pfam" id="PF00440">
    <property type="entry name" value="TetR_N"/>
    <property type="match status" value="1"/>
</dbReference>
<keyword evidence="1" id="KW-0805">Transcription regulation</keyword>
<dbReference type="InterPro" id="IPR009057">
    <property type="entry name" value="Homeodomain-like_sf"/>
</dbReference>
<reference evidence="6" key="1">
    <citation type="submission" date="2020-05" db="EMBL/GenBank/DDBJ databases">
        <authorList>
            <person name="Chiriac C."/>
            <person name="Salcher M."/>
            <person name="Ghai R."/>
            <person name="Kavagutti S V."/>
        </authorList>
    </citation>
    <scope>NUCLEOTIDE SEQUENCE</scope>
</reference>
<dbReference type="SUPFAM" id="SSF46689">
    <property type="entry name" value="Homeodomain-like"/>
    <property type="match status" value="1"/>
</dbReference>
<evidence type="ECO:0000313" key="9">
    <source>
        <dbReference type="EMBL" id="CAB5052961.1"/>
    </source>
</evidence>
<dbReference type="Gene3D" id="1.10.357.10">
    <property type="entry name" value="Tetracycline Repressor, domain 2"/>
    <property type="match status" value="1"/>
</dbReference>
<feature type="compositionally biased region" description="Basic and acidic residues" evidence="4">
    <location>
        <begin position="7"/>
        <end position="24"/>
    </location>
</feature>
<dbReference type="AlphaFoldDB" id="A0A6J6UFJ7"/>